<gene>
    <name evidence="1" type="ORF">SAMN02745134_03842</name>
</gene>
<keyword evidence="2" id="KW-1185">Reference proteome</keyword>
<dbReference type="EMBL" id="FWXH01000041">
    <property type="protein sequence ID" value="SMC29306.1"/>
    <property type="molecule type" value="Genomic_DNA"/>
</dbReference>
<accession>A0A1W1XZG2</accession>
<name>A0A1W1XZG2_9CLOT</name>
<proteinExistence type="predicted"/>
<evidence type="ECO:0000313" key="1">
    <source>
        <dbReference type="EMBL" id="SMC29306.1"/>
    </source>
</evidence>
<dbReference type="RefSeq" id="WP_084117812.1">
    <property type="nucleotide sequence ID" value="NZ_FWXH01000041.1"/>
</dbReference>
<protein>
    <submittedName>
        <fullName evidence="1">Uncharacterized protein</fullName>
    </submittedName>
</protein>
<organism evidence="1 2">
    <name type="scientific">Clostridium acidisoli DSM 12555</name>
    <dbReference type="NCBI Taxonomy" id="1121291"/>
    <lineage>
        <taxon>Bacteria</taxon>
        <taxon>Bacillati</taxon>
        <taxon>Bacillota</taxon>
        <taxon>Clostridia</taxon>
        <taxon>Eubacteriales</taxon>
        <taxon>Clostridiaceae</taxon>
        <taxon>Clostridium</taxon>
    </lineage>
</organism>
<sequence>MIENKAFIPLYLNNDIVNNLFSVVVQEFVQARSTSVKDQTTISYRVPMSEFSRELFGKSVQGELNIQIVNEFCKQKTDAAISKDIEVFMELRRILVENNLLRYIENEDKVDNIKDNDYVVVKCELFQNPIVNYIENIINKIEIQNVLGSISAINGSKIETLNKLKDYIENFKSNNCVRYVTSEICNPKSRFIVPIDCKYNMTKFNYTDNCKINIMGKVIGTFENRDYMNLYGDNLINFISDDNFNEFTSSLNTNTSIEKYCNKYEVKYGKIINILPIAAFL</sequence>
<dbReference type="AlphaFoldDB" id="A0A1W1XZG2"/>
<evidence type="ECO:0000313" key="2">
    <source>
        <dbReference type="Proteomes" id="UP000192468"/>
    </source>
</evidence>
<dbReference type="Proteomes" id="UP000192468">
    <property type="component" value="Unassembled WGS sequence"/>
</dbReference>
<reference evidence="1 2" key="1">
    <citation type="submission" date="2017-04" db="EMBL/GenBank/DDBJ databases">
        <authorList>
            <person name="Afonso C.L."/>
            <person name="Miller P.J."/>
            <person name="Scott M.A."/>
            <person name="Spackman E."/>
            <person name="Goraichik I."/>
            <person name="Dimitrov K.M."/>
            <person name="Suarez D.L."/>
            <person name="Swayne D.E."/>
        </authorList>
    </citation>
    <scope>NUCLEOTIDE SEQUENCE [LARGE SCALE GENOMIC DNA]</scope>
    <source>
        <strain evidence="1 2">DSM 12555</strain>
    </source>
</reference>
<dbReference type="OrthoDB" id="1891779at2"/>
<dbReference type="STRING" id="1121291.SAMN02745134_03842"/>